<reference evidence="4" key="1">
    <citation type="submission" date="2020-03" db="EMBL/GenBank/DDBJ databases">
        <title>Draft Genome Sequence of Cylindrodendrum hubeiense.</title>
        <authorList>
            <person name="Buettner E."/>
            <person name="Kellner H."/>
        </authorList>
    </citation>
    <scope>NUCLEOTIDE SEQUENCE</scope>
    <source>
        <strain evidence="4">IHI 201604</strain>
    </source>
</reference>
<feature type="compositionally biased region" description="Acidic residues" evidence="1">
    <location>
        <begin position="126"/>
        <end position="157"/>
    </location>
</feature>
<protein>
    <recommendedName>
        <fullName evidence="3">WSC domain-containing protein</fullName>
    </recommendedName>
</protein>
<feature type="chain" id="PRO_5040197282" description="WSC domain-containing protein" evidence="2">
    <location>
        <begin position="18"/>
        <end position="298"/>
    </location>
</feature>
<keyword evidence="2" id="KW-0732">Signal</keyword>
<evidence type="ECO:0000313" key="4">
    <source>
        <dbReference type="EMBL" id="KAF7545939.1"/>
    </source>
</evidence>
<gene>
    <name evidence="4" type="ORF">G7Z17_g8791</name>
</gene>
<accession>A0A9P5H7X4</accession>
<dbReference type="Pfam" id="PF01822">
    <property type="entry name" value="WSC"/>
    <property type="match status" value="1"/>
</dbReference>
<organism evidence="4 5">
    <name type="scientific">Cylindrodendrum hubeiense</name>
    <dbReference type="NCBI Taxonomy" id="595255"/>
    <lineage>
        <taxon>Eukaryota</taxon>
        <taxon>Fungi</taxon>
        <taxon>Dikarya</taxon>
        <taxon>Ascomycota</taxon>
        <taxon>Pezizomycotina</taxon>
        <taxon>Sordariomycetes</taxon>
        <taxon>Hypocreomycetidae</taxon>
        <taxon>Hypocreales</taxon>
        <taxon>Nectriaceae</taxon>
        <taxon>Cylindrodendrum</taxon>
    </lineage>
</organism>
<evidence type="ECO:0000256" key="2">
    <source>
        <dbReference type="SAM" id="SignalP"/>
    </source>
</evidence>
<keyword evidence="5" id="KW-1185">Reference proteome</keyword>
<evidence type="ECO:0000313" key="5">
    <source>
        <dbReference type="Proteomes" id="UP000722485"/>
    </source>
</evidence>
<dbReference type="EMBL" id="JAANBB010000232">
    <property type="protein sequence ID" value="KAF7545939.1"/>
    <property type="molecule type" value="Genomic_DNA"/>
</dbReference>
<dbReference type="AlphaFoldDB" id="A0A9P5H7X4"/>
<sequence>MSRSILLTGLMAAGTLAQTIPGFQYVGCAKIDRDAFAVGASFTIGPTAEQCQKVCEEQSKSWAALSGGQCLCDDPSTSNHVEYTKVDESLCDSDCVPGDSSQGHCGGGGYSGLPRVYSLYKKDGADDPEEEDCPDEDEEDDEEDDEGEGENATEEDASVVWKVIHECPPEVVDCPYRKKPVVPEEPHWVATNMTSGCPGGCTPPDATKYVKPPPSHEGTKYVKPPTGHEGTKVVTPPASCEGAGCGGEKETQTGEETPEETCVDSACEHVIVSGASQYAGSIFYAAAAAGVAFAYALL</sequence>
<dbReference type="OrthoDB" id="5097663at2759"/>
<name>A0A9P5H7X4_9HYPO</name>
<dbReference type="SMART" id="SM00321">
    <property type="entry name" value="WSC"/>
    <property type="match status" value="1"/>
</dbReference>
<dbReference type="InterPro" id="IPR002889">
    <property type="entry name" value="WSC_carb-bd"/>
</dbReference>
<feature type="signal peptide" evidence="2">
    <location>
        <begin position="1"/>
        <end position="17"/>
    </location>
</feature>
<proteinExistence type="predicted"/>
<evidence type="ECO:0000256" key="1">
    <source>
        <dbReference type="SAM" id="MobiDB-lite"/>
    </source>
</evidence>
<feature type="region of interest" description="Disordered" evidence="1">
    <location>
        <begin position="122"/>
        <end position="159"/>
    </location>
</feature>
<feature type="domain" description="WSC" evidence="3">
    <location>
        <begin position="22"/>
        <end position="120"/>
    </location>
</feature>
<evidence type="ECO:0000259" key="3">
    <source>
        <dbReference type="PROSITE" id="PS51212"/>
    </source>
</evidence>
<dbReference type="Proteomes" id="UP000722485">
    <property type="component" value="Unassembled WGS sequence"/>
</dbReference>
<feature type="region of interest" description="Disordered" evidence="1">
    <location>
        <begin position="211"/>
        <end position="257"/>
    </location>
</feature>
<comment type="caution">
    <text evidence="4">The sequence shown here is derived from an EMBL/GenBank/DDBJ whole genome shotgun (WGS) entry which is preliminary data.</text>
</comment>
<dbReference type="PROSITE" id="PS51212">
    <property type="entry name" value="WSC"/>
    <property type="match status" value="1"/>
</dbReference>